<dbReference type="GO" id="GO:0004146">
    <property type="term" value="F:dihydrofolate reductase activity"/>
    <property type="evidence" value="ECO:0007669"/>
    <property type="project" value="UniProtKB-EC"/>
</dbReference>
<organism evidence="7 8">
    <name type="scientific">Bacillus phage vB_BmeM-Goe8</name>
    <dbReference type="NCBI Taxonomy" id="2593638"/>
    <lineage>
        <taxon>Viruses</taxon>
        <taxon>Duplodnaviria</taxon>
        <taxon>Heunggongvirae</taxon>
        <taxon>Uroviricota</taxon>
        <taxon>Caudoviricetes</taxon>
        <taxon>Herelleviridae</taxon>
        <taxon>Bastillevirinae</taxon>
        <taxon>Goettingenvirus</taxon>
        <taxon>Goettingenvirus goe8</taxon>
    </lineage>
</organism>
<comment type="pathway">
    <text evidence="1">Cofactor biosynthesis; tetrahydrofolate biosynthesis; 5,6,7,8-tetrahydrofolate from 7,8-dihydrofolate: step 1/1.</text>
</comment>
<accession>A0A516KML4</accession>
<keyword evidence="5" id="KW-0560">Oxidoreductase</keyword>
<evidence type="ECO:0000256" key="4">
    <source>
        <dbReference type="ARBA" id="ARBA00022857"/>
    </source>
</evidence>
<dbReference type="SUPFAM" id="SSF53597">
    <property type="entry name" value="Dihydrofolate reductase-like"/>
    <property type="match status" value="1"/>
</dbReference>
<dbReference type="GO" id="GO:0050661">
    <property type="term" value="F:NADP binding"/>
    <property type="evidence" value="ECO:0007669"/>
    <property type="project" value="InterPro"/>
</dbReference>
<keyword evidence="3" id="KW-0554">One-carbon metabolism</keyword>
<dbReference type="EMBL" id="MN043729">
    <property type="protein sequence ID" value="QDP42816.1"/>
    <property type="molecule type" value="Genomic_DNA"/>
</dbReference>
<dbReference type="Pfam" id="PF00186">
    <property type="entry name" value="DHFR_1"/>
    <property type="match status" value="1"/>
</dbReference>
<dbReference type="PROSITE" id="PS51330">
    <property type="entry name" value="DHFR_2"/>
    <property type="match status" value="1"/>
</dbReference>
<dbReference type="InterPro" id="IPR012259">
    <property type="entry name" value="DHFR"/>
</dbReference>
<sequence>MHVAMIAAIGKRGELGCDNKLLWHIKEDFNWFKKHTKNKTIVMGRKTFESIGKPLKGRLNVVLTRDPNYNPHPDVLVRTDIAQIFYEFRHDTELMIIGGETIYREFLPYTNRLYLTEIDKEFEADAFFPEFDKEPWNRYFHLKGSEDVGFEYSFNVYKKKLILEGWKNNVICT</sequence>
<dbReference type="PIRSF" id="PIRSF000194">
    <property type="entry name" value="DHFR"/>
    <property type="match status" value="1"/>
</dbReference>
<keyword evidence="4" id="KW-0521">NADP</keyword>
<dbReference type="Proteomes" id="UP000317800">
    <property type="component" value="Segment"/>
</dbReference>
<dbReference type="PRINTS" id="PR00070">
    <property type="entry name" value="DHFR"/>
</dbReference>
<dbReference type="GO" id="GO:0046654">
    <property type="term" value="P:tetrahydrofolate biosynthetic process"/>
    <property type="evidence" value="ECO:0007669"/>
    <property type="project" value="InterPro"/>
</dbReference>
<keyword evidence="8" id="KW-1185">Reference proteome</keyword>
<feature type="domain" description="DHFR" evidence="6">
    <location>
        <begin position="2"/>
        <end position="159"/>
    </location>
</feature>
<evidence type="ECO:0000256" key="2">
    <source>
        <dbReference type="ARBA" id="ARBA00012856"/>
    </source>
</evidence>
<protein>
    <recommendedName>
        <fullName evidence="2">dihydrofolate reductase</fullName>
        <ecNumber evidence="2">1.5.1.3</ecNumber>
    </recommendedName>
</protein>
<dbReference type="PANTHER" id="PTHR48069:SF3">
    <property type="entry name" value="DIHYDROFOLATE REDUCTASE"/>
    <property type="match status" value="1"/>
</dbReference>
<dbReference type="Gene3D" id="3.40.430.10">
    <property type="entry name" value="Dihydrofolate Reductase, subunit A"/>
    <property type="match status" value="1"/>
</dbReference>
<name>A0A516KML4_9CAUD</name>
<proteinExistence type="predicted"/>
<evidence type="ECO:0000259" key="6">
    <source>
        <dbReference type="PROSITE" id="PS51330"/>
    </source>
</evidence>
<evidence type="ECO:0000313" key="8">
    <source>
        <dbReference type="Proteomes" id="UP000317800"/>
    </source>
</evidence>
<dbReference type="CDD" id="cd00209">
    <property type="entry name" value="DHFR"/>
    <property type="match status" value="1"/>
</dbReference>
<dbReference type="GO" id="GO:0043168">
    <property type="term" value="F:anion binding"/>
    <property type="evidence" value="ECO:0007669"/>
    <property type="project" value="UniProtKB-ARBA"/>
</dbReference>
<dbReference type="EC" id="1.5.1.3" evidence="2"/>
<evidence type="ECO:0000256" key="1">
    <source>
        <dbReference type="ARBA" id="ARBA00004903"/>
    </source>
</evidence>
<reference evidence="7 8" key="1">
    <citation type="submission" date="2019-06" db="EMBL/GenBank/DDBJ databases">
        <authorList>
            <person name="Hertel R."/>
        </authorList>
    </citation>
    <scope>NUCLEOTIDE SEQUENCE [LARGE SCALE GENOMIC DNA]</scope>
</reference>
<dbReference type="PANTHER" id="PTHR48069">
    <property type="entry name" value="DIHYDROFOLATE REDUCTASE"/>
    <property type="match status" value="1"/>
</dbReference>
<dbReference type="GO" id="GO:0046655">
    <property type="term" value="P:folic acid metabolic process"/>
    <property type="evidence" value="ECO:0007669"/>
    <property type="project" value="TreeGrafter"/>
</dbReference>
<evidence type="ECO:0000256" key="3">
    <source>
        <dbReference type="ARBA" id="ARBA00022563"/>
    </source>
</evidence>
<dbReference type="FunFam" id="3.40.430.10:FF:000001">
    <property type="entry name" value="Dihydrofolate reductase"/>
    <property type="match status" value="1"/>
</dbReference>
<evidence type="ECO:0000256" key="5">
    <source>
        <dbReference type="ARBA" id="ARBA00023002"/>
    </source>
</evidence>
<evidence type="ECO:0000313" key="7">
    <source>
        <dbReference type="EMBL" id="QDP42816.1"/>
    </source>
</evidence>
<dbReference type="InterPro" id="IPR024072">
    <property type="entry name" value="DHFR-like_dom_sf"/>
</dbReference>
<dbReference type="InterPro" id="IPR001796">
    <property type="entry name" value="DHFR_dom"/>
</dbReference>
<dbReference type="GO" id="GO:0046452">
    <property type="term" value="P:dihydrofolate metabolic process"/>
    <property type="evidence" value="ECO:0007669"/>
    <property type="project" value="TreeGrafter"/>
</dbReference>
<dbReference type="GO" id="GO:0006730">
    <property type="term" value="P:one-carbon metabolic process"/>
    <property type="evidence" value="ECO:0007669"/>
    <property type="project" value="UniProtKB-KW"/>
</dbReference>
<gene>
    <name evidence="7" type="ORF">Goe8_c00320</name>
</gene>